<accession>A0A345GT55</accession>
<proteinExistence type="predicted"/>
<dbReference type="KEGG" id="vg:55609146"/>
<keyword evidence="2" id="KW-1185">Reference proteome</keyword>
<organism evidence="1 2">
    <name type="scientific">Streptomyces phage Annadreamy</name>
    <dbReference type="NCBI Taxonomy" id="2250335"/>
    <lineage>
        <taxon>Viruses</taxon>
        <taxon>Duplodnaviria</taxon>
        <taxon>Heunggongvirae</taxon>
        <taxon>Uroviricota</taxon>
        <taxon>Caudoviricetes</taxon>
        <taxon>Stanwilliamsviridae</taxon>
        <taxon>Loccivirinae</taxon>
        <taxon>Annadreamyvirus</taxon>
        <taxon>Annadreamyvirus annadreamy</taxon>
    </lineage>
</organism>
<dbReference type="EMBL" id="MH536811">
    <property type="protein sequence ID" value="AXG66127.1"/>
    <property type="molecule type" value="Genomic_DNA"/>
</dbReference>
<sequence>MNPNQREFETETVNAFDKEHAHEVIIIQLMRLYDIMLAQLSIDSPQKASQLVEMHDKGLSFMPAPSFSVQEEQE</sequence>
<evidence type="ECO:0000313" key="2">
    <source>
        <dbReference type="Proteomes" id="UP000259354"/>
    </source>
</evidence>
<reference evidence="1 2" key="1">
    <citation type="submission" date="2018-06" db="EMBL/GenBank/DDBJ databases">
        <authorList>
            <person name="Moussa A."/>
            <person name="Couoh J.M."/>
            <person name="Harbem L."/>
            <person name="Okocha J.C."/>
            <person name="Taylor D."/>
            <person name="Teutsch A.B."/>
            <person name="Smith B.R."/>
            <person name="Suri N."/>
            <person name="Layton S.R."/>
            <person name="Kim T."/>
            <person name="Hughes L.E."/>
            <person name="Garlena R.A."/>
            <person name="Russell D.A."/>
            <person name="Pope W.H."/>
            <person name="Jacobs-Sera D."/>
            <person name="Hatfull G.F."/>
        </authorList>
    </citation>
    <scope>NUCLEOTIDE SEQUENCE [LARGE SCALE GENOMIC DNA]</scope>
</reference>
<evidence type="ECO:0000313" key="1">
    <source>
        <dbReference type="EMBL" id="AXG66127.1"/>
    </source>
</evidence>
<dbReference type="GeneID" id="55609146"/>
<protein>
    <submittedName>
        <fullName evidence="1">Uncharacterized protein</fullName>
    </submittedName>
</protein>
<dbReference type="RefSeq" id="YP_009838972.1">
    <property type="nucleotide sequence ID" value="NC_048719.1"/>
</dbReference>
<name>A0A345GT55_9CAUD</name>
<gene>
    <name evidence="1" type="primary">3</name>
    <name evidence="1" type="ORF">SEA_ANNADREAMY_3</name>
</gene>
<dbReference type="Proteomes" id="UP000259354">
    <property type="component" value="Segment"/>
</dbReference>